<sequence>MVQAGGKTRRTTRKGVATREYTIHIHKRIHGVGFKRRAPRAIKEIKKFAKKMMGTEDVRIGVRLNECPKRSLPCSSAASPKSERG</sequence>
<evidence type="ECO:0000256" key="1">
    <source>
        <dbReference type="ARBA" id="ARBA00010808"/>
    </source>
</evidence>
<dbReference type="SUPFAM" id="SSF54575">
    <property type="entry name" value="Ribosomal protein L31e"/>
    <property type="match status" value="1"/>
</dbReference>
<dbReference type="AlphaFoldDB" id="G7Y7E6"/>
<dbReference type="FunCoup" id="G7Y7E6">
    <property type="interactions" value="840"/>
</dbReference>
<dbReference type="GO" id="GO:0003735">
    <property type="term" value="F:structural constituent of ribosome"/>
    <property type="evidence" value="ECO:0007669"/>
    <property type="project" value="InterPro"/>
</dbReference>
<dbReference type="InParanoid" id="G7Y7E6"/>
<name>G7Y7E6_CLOSI</name>
<protein>
    <submittedName>
        <fullName evidence="4">Large subunit ribosomal protein L31e</fullName>
    </submittedName>
</protein>
<dbReference type="Gene3D" id="3.10.440.10">
    <property type="match status" value="1"/>
</dbReference>
<dbReference type="SMART" id="SM01380">
    <property type="entry name" value="Ribosomal_L31e"/>
    <property type="match status" value="1"/>
</dbReference>
<proteinExistence type="inferred from homology"/>
<evidence type="ECO:0000256" key="2">
    <source>
        <dbReference type="ARBA" id="ARBA00022980"/>
    </source>
</evidence>
<organism evidence="4 5">
    <name type="scientific">Clonorchis sinensis</name>
    <name type="common">Chinese liver fluke</name>
    <dbReference type="NCBI Taxonomy" id="79923"/>
    <lineage>
        <taxon>Eukaryota</taxon>
        <taxon>Metazoa</taxon>
        <taxon>Spiralia</taxon>
        <taxon>Lophotrochozoa</taxon>
        <taxon>Platyhelminthes</taxon>
        <taxon>Trematoda</taxon>
        <taxon>Digenea</taxon>
        <taxon>Opisthorchiida</taxon>
        <taxon>Opisthorchiata</taxon>
        <taxon>Opisthorchiidae</taxon>
        <taxon>Clonorchis</taxon>
    </lineage>
</organism>
<dbReference type="GO" id="GO:0002181">
    <property type="term" value="P:cytoplasmic translation"/>
    <property type="evidence" value="ECO:0007669"/>
    <property type="project" value="TreeGrafter"/>
</dbReference>
<dbReference type="Pfam" id="PF01198">
    <property type="entry name" value="Ribosomal_L31e"/>
    <property type="match status" value="1"/>
</dbReference>
<evidence type="ECO:0000256" key="3">
    <source>
        <dbReference type="ARBA" id="ARBA00023274"/>
    </source>
</evidence>
<dbReference type="PANTHER" id="PTHR10956:SF0">
    <property type="entry name" value="60S RIBOSOMAL PROTEIN L31"/>
    <property type="match status" value="1"/>
</dbReference>
<dbReference type="STRING" id="79923.G7Y7E6"/>
<keyword evidence="5" id="KW-1185">Reference proteome</keyword>
<dbReference type="InterPro" id="IPR023621">
    <property type="entry name" value="Ribosomal_eL31_dom_sf"/>
</dbReference>
<dbReference type="GO" id="GO:0022625">
    <property type="term" value="C:cytosolic large ribosomal subunit"/>
    <property type="evidence" value="ECO:0007669"/>
    <property type="project" value="TreeGrafter"/>
</dbReference>
<evidence type="ECO:0000313" key="5">
    <source>
        <dbReference type="Proteomes" id="UP000008909"/>
    </source>
</evidence>
<keyword evidence="3" id="KW-0687">Ribonucleoprotein</keyword>
<accession>G7Y7E6</accession>
<dbReference type="Proteomes" id="UP000008909">
    <property type="component" value="Unassembled WGS sequence"/>
</dbReference>
<reference evidence="4" key="1">
    <citation type="journal article" date="2011" name="Genome Biol.">
        <title>The draft genome of the carcinogenic human liver fluke Clonorchis sinensis.</title>
        <authorList>
            <person name="Wang X."/>
            <person name="Chen W."/>
            <person name="Huang Y."/>
            <person name="Sun J."/>
            <person name="Men J."/>
            <person name="Liu H."/>
            <person name="Luo F."/>
            <person name="Guo L."/>
            <person name="Lv X."/>
            <person name="Deng C."/>
            <person name="Zhou C."/>
            <person name="Fan Y."/>
            <person name="Li X."/>
            <person name="Huang L."/>
            <person name="Hu Y."/>
            <person name="Liang C."/>
            <person name="Hu X."/>
            <person name="Xu J."/>
            <person name="Yu X."/>
        </authorList>
    </citation>
    <scope>NUCLEOTIDE SEQUENCE [LARGE SCALE GENOMIC DNA]</scope>
    <source>
        <strain evidence="4">Henan</strain>
    </source>
</reference>
<dbReference type="PANTHER" id="PTHR10956">
    <property type="entry name" value="60S RIBOSOMAL PROTEIN L31"/>
    <property type="match status" value="1"/>
</dbReference>
<evidence type="ECO:0000313" key="4">
    <source>
        <dbReference type="EMBL" id="GAA48881.1"/>
    </source>
</evidence>
<gene>
    <name evidence="4" type="ORF">CLF_102170</name>
</gene>
<comment type="similarity">
    <text evidence="1">Belongs to the eukaryotic ribosomal protein eL31 family.</text>
</comment>
<keyword evidence="2 4" id="KW-0689">Ribosomal protein</keyword>
<dbReference type="InterPro" id="IPR000054">
    <property type="entry name" value="Ribosomal_eL31"/>
</dbReference>
<reference key="2">
    <citation type="submission" date="2011-10" db="EMBL/GenBank/DDBJ databases">
        <title>The genome and transcriptome sequence of Clonorchis sinensis provide insights into the carcinogenic liver fluke.</title>
        <authorList>
            <person name="Wang X."/>
            <person name="Huang Y."/>
            <person name="Chen W."/>
            <person name="Liu H."/>
            <person name="Guo L."/>
            <person name="Chen Y."/>
            <person name="Luo F."/>
            <person name="Zhou W."/>
            <person name="Sun J."/>
            <person name="Mao Q."/>
            <person name="Liang P."/>
            <person name="Zhou C."/>
            <person name="Tian Y."/>
            <person name="Men J."/>
            <person name="Lv X."/>
            <person name="Huang L."/>
            <person name="Zhou J."/>
            <person name="Hu Y."/>
            <person name="Li R."/>
            <person name="Zhang F."/>
            <person name="Lei H."/>
            <person name="Li X."/>
            <person name="Hu X."/>
            <person name="Liang C."/>
            <person name="Xu J."/>
            <person name="Wu Z."/>
            <person name="Yu X."/>
        </authorList>
    </citation>
    <scope>NUCLEOTIDE SEQUENCE</scope>
    <source>
        <strain>Henan</strain>
    </source>
</reference>
<dbReference type="EMBL" id="DF142916">
    <property type="protein sequence ID" value="GAA48881.1"/>
    <property type="molecule type" value="Genomic_DNA"/>
</dbReference>